<protein>
    <recommendedName>
        <fullName evidence="5">LOB domain-containing protein</fullName>
    </recommendedName>
</protein>
<dbReference type="PANTHER" id="PTHR31301">
    <property type="entry name" value="LOB DOMAIN-CONTAINING PROTEIN 4-RELATED"/>
    <property type="match status" value="1"/>
</dbReference>
<dbReference type="InterPro" id="IPR029044">
    <property type="entry name" value="Nucleotide-diphossugar_trans"/>
</dbReference>
<feature type="non-terminal residue" evidence="6">
    <location>
        <position position="1"/>
    </location>
</feature>
<organism evidence="6 7">
    <name type="scientific">Taxus chinensis</name>
    <name type="common">Chinese yew</name>
    <name type="synonym">Taxus wallichiana var. chinensis</name>
    <dbReference type="NCBI Taxonomy" id="29808"/>
    <lineage>
        <taxon>Eukaryota</taxon>
        <taxon>Viridiplantae</taxon>
        <taxon>Streptophyta</taxon>
        <taxon>Embryophyta</taxon>
        <taxon>Tracheophyta</taxon>
        <taxon>Spermatophyta</taxon>
        <taxon>Pinopsida</taxon>
        <taxon>Pinidae</taxon>
        <taxon>Conifers II</taxon>
        <taxon>Cupressales</taxon>
        <taxon>Taxaceae</taxon>
        <taxon>Taxus</taxon>
    </lineage>
</organism>
<dbReference type="PROSITE" id="PS50891">
    <property type="entry name" value="LOB"/>
    <property type="match status" value="1"/>
</dbReference>
<keyword evidence="2" id="KW-0808">Transferase</keyword>
<dbReference type="InterPro" id="IPR002618">
    <property type="entry name" value="UDPGP_fam"/>
</dbReference>
<dbReference type="InterPro" id="IPR004883">
    <property type="entry name" value="LOB"/>
</dbReference>
<dbReference type="Pfam" id="PF01704">
    <property type="entry name" value="UDPGP"/>
    <property type="match status" value="1"/>
</dbReference>
<gene>
    <name evidence="6" type="ORF">KI387_029056</name>
</gene>
<dbReference type="Gene3D" id="3.90.550.10">
    <property type="entry name" value="Spore Coat Polysaccharide Biosynthesis Protein SpsA, Chain A"/>
    <property type="match status" value="1"/>
</dbReference>
<accession>A0AA38CJN7</accession>
<keyword evidence="3" id="KW-0548">Nucleotidyltransferase</keyword>
<dbReference type="Pfam" id="PF03195">
    <property type="entry name" value="LOB"/>
    <property type="match status" value="1"/>
</dbReference>
<feature type="domain" description="LOB" evidence="5">
    <location>
        <begin position="161"/>
        <end position="262"/>
    </location>
</feature>
<comment type="caution">
    <text evidence="6">The sequence shown here is derived from an EMBL/GenBank/DDBJ whole genome shotgun (WGS) entry which is preliminary data.</text>
</comment>
<evidence type="ECO:0000256" key="2">
    <source>
        <dbReference type="ARBA" id="ARBA00022679"/>
    </source>
</evidence>
<evidence type="ECO:0000259" key="5">
    <source>
        <dbReference type="PROSITE" id="PS50891"/>
    </source>
</evidence>
<proteinExistence type="inferred from homology"/>
<dbReference type="AlphaFoldDB" id="A0AA38CJN7"/>
<dbReference type="PANTHER" id="PTHR31301:SF21">
    <property type="entry name" value="LOB DOMAIN-CONTAINING PROTEIN 27-RELATED"/>
    <property type="match status" value="1"/>
</dbReference>
<comment type="similarity">
    <text evidence="1">Belongs to the LOB domain-containing protein family.</text>
</comment>
<name>A0AA38CJN7_TAXCH</name>
<feature type="region of interest" description="Disordered" evidence="4">
    <location>
        <begin position="363"/>
        <end position="385"/>
    </location>
</feature>
<evidence type="ECO:0000256" key="3">
    <source>
        <dbReference type="ARBA" id="ARBA00022695"/>
    </source>
</evidence>
<reference evidence="6 7" key="1">
    <citation type="journal article" date="2021" name="Nat. Plants">
        <title>The Taxus genome provides insights into paclitaxel biosynthesis.</title>
        <authorList>
            <person name="Xiong X."/>
            <person name="Gou J."/>
            <person name="Liao Q."/>
            <person name="Li Y."/>
            <person name="Zhou Q."/>
            <person name="Bi G."/>
            <person name="Li C."/>
            <person name="Du R."/>
            <person name="Wang X."/>
            <person name="Sun T."/>
            <person name="Guo L."/>
            <person name="Liang H."/>
            <person name="Lu P."/>
            <person name="Wu Y."/>
            <person name="Zhang Z."/>
            <person name="Ro D.K."/>
            <person name="Shang Y."/>
            <person name="Huang S."/>
            <person name="Yan J."/>
        </authorList>
    </citation>
    <scope>NUCLEOTIDE SEQUENCE [LARGE SCALE GENOMIC DNA]</scope>
    <source>
        <strain evidence="6">Ta-2019</strain>
    </source>
</reference>
<dbReference type="GO" id="GO:0070569">
    <property type="term" value="F:uridylyltransferase activity"/>
    <property type="evidence" value="ECO:0007669"/>
    <property type="project" value="InterPro"/>
</dbReference>
<dbReference type="Proteomes" id="UP000824469">
    <property type="component" value="Unassembled WGS sequence"/>
</dbReference>
<feature type="compositionally biased region" description="Low complexity" evidence="4">
    <location>
        <begin position="369"/>
        <end position="379"/>
    </location>
</feature>
<evidence type="ECO:0000313" key="7">
    <source>
        <dbReference type="Proteomes" id="UP000824469"/>
    </source>
</evidence>
<keyword evidence="7" id="KW-1185">Reference proteome</keyword>
<evidence type="ECO:0000256" key="4">
    <source>
        <dbReference type="SAM" id="MobiDB-lite"/>
    </source>
</evidence>
<dbReference type="OMA" id="FLEYEQR"/>
<evidence type="ECO:0000256" key="1">
    <source>
        <dbReference type="ARBA" id="ARBA00005474"/>
    </source>
</evidence>
<sequence>DKFKGDEQEAVVVEENHSQKGEDKRQVVGLFITMDNDAAKDEELNLERRYRDITKVCEQGVKKEDNKEGDEIFVEGPRIRYISDFLLPRIEVEDDLPSKNHDLHDKVLWCYYEVRDIKEQMVLEIAQVPDECVGEFKSIEKFKIFNANNLLKMTCKSGTAQACAACKYQRRKCSPDCPLAPYFPPDQPKLFLNAHKLFGVGNILRILRQVDDTQKSDAMKSIVYQANAREKDPVHGCFGIIVMLQTQVERFRDELDLVRSQILFLEHLYQNGGAASEFQTAAPPHQNQQLQVVQPLAAACSMGVSHSALPSNWMCPCMPTTTPYSTYDSHAIYRQQQQQQQQQRYDFRPNKFLEYEQRQTYSDSREAYESSAESSLKESQSLEHMAEHELKSAAALFTLTN</sequence>
<dbReference type="EMBL" id="JAHRHJ020000010">
    <property type="protein sequence ID" value="KAH9297374.1"/>
    <property type="molecule type" value="Genomic_DNA"/>
</dbReference>
<feature type="region of interest" description="Disordered" evidence="4">
    <location>
        <begin position="1"/>
        <end position="22"/>
    </location>
</feature>
<evidence type="ECO:0000313" key="6">
    <source>
        <dbReference type="EMBL" id="KAH9297374.1"/>
    </source>
</evidence>